<organism evidence="1 2">
    <name type="scientific">Diploptera punctata</name>
    <name type="common">Pacific beetle cockroach</name>
    <dbReference type="NCBI Taxonomy" id="6984"/>
    <lineage>
        <taxon>Eukaryota</taxon>
        <taxon>Metazoa</taxon>
        <taxon>Ecdysozoa</taxon>
        <taxon>Arthropoda</taxon>
        <taxon>Hexapoda</taxon>
        <taxon>Insecta</taxon>
        <taxon>Pterygota</taxon>
        <taxon>Neoptera</taxon>
        <taxon>Polyneoptera</taxon>
        <taxon>Dictyoptera</taxon>
        <taxon>Blattodea</taxon>
        <taxon>Blaberoidea</taxon>
        <taxon>Blaberidae</taxon>
        <taxon>Diplopterinae</taxon>
        <taxon>Diploptera</taxon>
    </lineage>
</organism>
<dbReference type="AlphaFoldDB" id="A0AAD8E4H9"/>
<reference evidence="1" key="1">
    <citation type="journal article" date="2023" name="IScience">
        <title>Live-bearing cockroach genome reveals convergent evolutionary mechanisms linked to viviparity in insects and beyond.</title>
        <authorList>
            <person name="Fouks B."/>
            <person name="Harrison M.C."/>
            <person name="Mikhailova A.A."/>
            <person name="Marchal E."/>
            <person name="English S."/>
            <person name="Carruthers M."/>
            <person name="Jennings E.C."/>
            <person name="Chiamaka E.L."/>
            <person name="Frigard R.A."/>
            <person name="Pippel M."/>
            <person name="Attardo G.M."/>
            <person name="Benoit J.B."/>
            <person name="Bornberg-Bauer E."/>
            <person name="Tobe S.S."/>
        </authorList>
    </citation>
    <scope>NUCLEOTIDE SEQUENCE</scope>
    <source>
        <strain evidence="1">Stay&amp;Tobe</strain>
    </source>
</reference>
<gene>
    <name evidence="1" type="ORF">L9F63_025579</name>
</gene>
<protein>
    <submittedName>
        <fullName evidence="1">Uncharacterized protein</fullName>
    </submittedName>
</protein>
<feature type="non-terminal residue" evidence="1">
    <location>
        <position position="1"/>
    </location>
</feature>
<dbReference type="Proteomes" id="UP001233999">
    <property type="component" value="Unassembled WGS sequence"/>
</dbReference>
<reference evidence="1" key="2">
    <citation type="submission" date="2023-05" db="EMBL/GenBank/DDBJ databases">
        <authorList>
            <person name="Fouks B."/>
        </authorList>
    </citation>
    <scope>NUCLEOTIDE SEQUENCE</scope>
    <source>
        <strain evidence="1">Stay&amp;Tobe</strain>
        <tissue evidence="1">Testes</tissue>
    </source>
</reference>
<comment type="caution">
    <text evidence="1">The sequence shown here is derived from an EMBL/GenBank/DDBJ whole genome shotgun (WGS) entry which is preliminary data.</text>
</comment>
<evidence type="ECO:0000313" key="2">
    <source>
        <dbReference type="Proteomes" id="UP001233999"/>
    </source>
</evidence>
<dbReference type="EMBL" id="JASPKZ010009748">
    <property type="protein sequence ID" value="KAJ9576524.1"/>
    <property type="molecule type" value="Genomic_DNA"/>
</dbReference>
<name>A0AAD8E4H9_DIPPU</name>
<proteinExistence type="predicted"/>
<keyword evidence="2" id="KW-1185">Reference proteome</keyword>
<sequence>NTFFLSFRLNYCLHKYFHQSELDVPFFTKVASPHICHLNRWENIANMDNYSNIDIYKILFLQSRAQQLRGSLFADYRVNETLCVRKMSNFFTRAENKRLSQLLTLDCILSASLWSAWKGIYISQNQLLQECI</sequence>
<accession>A0AAD8E4H9</accession>
<feature type="non-terminal residue" evidence="1">
    <location>
        <position position="132"/>
    </location>
</feature>
<evidence type="ECO:0000313" key="1">
    <source>
        <dbReference type="EMBL" id="KAJ9576524.1"/>
    </source>
</evidence>